<dbReference type="Pfam" id="PF20629">
    <property type="entry name" value="GD_AH_C"/>
    <property type="match status" value="1"/>
</dbReference>
<comment type="similarity">
    <text evidence="1">Belongs to the UxaA family.</text>
</comment>
<sequence length="330" mass="35466">MENWQQSFFGFRRENGRVGVRNHVLILPVDDISNAAVEMVGHNIKGTLAIPHSYGRLQFGADLELFFHTIIGTGRNPNVAAVVVIGIEPGWTQRVVDGISQTGKPVSGFSIEGEGDLATVAKASRKAQEYVQWATELQREECLLSDLWISVKCGESDTTSGLGSNPAVGNLMDKLDPLGVHLCFGETSELTGAEQVCSNRASTPEAKEKFLNTWNAYNNFILENKTSDLSESQPTKGNIAGGLTTIEEKAFGNLQKIGKKTNFIDVLEPAEEPTKGPGLYFMDTSSAAAECVTLQAAAGFTVHLFPTGQGNVIGNPIEPVIKLTANPNTA</sequence>
<proteinExistence type="inferred from homology"/>
<dbReference type="Proteomes" id="UP000287917">
    <property type="component" value="Unassembled WGS sequence"/>
</dbReference>
<reference evidence="5 6" key="1">
    <citation type="submission" date="2018-06" db="EMBL/GenBank/DDBJ databases">
        <title>Combined omics and stable isotope probing to characterize newly discovered Mariana Back-Arc vent microbial communities.</title>
        <authorList>
            <person name="Trembath-Reichert E."/>
            <person name="Huber J.A."/>
        </authorList>
    </citation>
    <scope>NUCLEOTIDE SEQUENCE [LARGE SCALE GENOMIC DNA]</scope>
    <source>
        <strain evidence="5">MAG 58</strain>
    </source>
</reference>
<dbReference type="EMBL" id="QNZK01000266">
    <property type="protein sequence ID" value="RTZ83599.1"/>
    <property type="molecule type" value="Genomic_DNA"/>
</dbReference>
<dbReference type="PANTHER" id="PTHR30536:SF5">
    <property type="entry name" value="ALTRONATE DEHYDRATASE"/>
    <property type="match status" value="1"/>
</dbReference>
<feature type="domain" description="D-galactarate/Altronate dehydratase second" evidence="3">
    <location>
        <begin position="10"/>
        <end position="134"/>
    </location>
</feature>
<feature type="domain" description="D-galactarate/Altronate dehydratase C-terminal" evidence="4">
    <location>
        <begin position="144"/>
        <end position="329"/>
    </location>
</feature>
<evidence type="ECO:0000313" key="5">
    <source>
        <dbReference type="EMBL" id="RTZ83599.1"/>
    </source>
</evidence>
<evidence type="ECO:0000313" key="6">
    <source>
        <dbReference type="Proteomes" id="UP000287917"/>
    </source>
</evidence>
<keyword evidence="2" id="KW-0456">Lyase</keyword>
<dbReference type="PANTHER" id="PTHR30536">
    <property type="entry name" value="ALTRONATE/GALACTARATE DEHYDRATASE"/>
    <property type="match status" value="1"/>
</dbReference>
<evidence type="ECO:0000256" key="1">
    <source>
        <dbReference type="ARBA" id="ARBA00010986"/>
    </source>
</evidence>
<evidence type="ECO:0000259" key="3">
    <source>
        <dbReference type="Pfam" id="PF04295"/>
    </source>
</evidence>
<gene>
    <name evidence="5" type="ORF">DSY96_07625</name>
</gene>
<organism evidence="5 6">
    <name type="scientific">SAR324 cluster bacterium</name>
    <dbReference type="NCBI Taxonomy" id="2024889"/>
    <lineage>
        <taxon>Bacteria</taxon>
        <taxon>Deltaproteobacteria</taxon>
        <taxon>SAR324 cluster</taxon>
    </lineage>
</organism>
<evidence type="ECO:0000259" key="4">
    <source>
        <dbReference type="Pfam" id="PF20629"/>
    </source>
</evidence>
<protein>
    <submittedName>
        <fullName evidence="5">D-galactarate dehydratase</fullName>
    </submittedName>
</protein>
<dbReference type="GO" id="GO:0016829">
    <property type="term" value="F:lyase activity"/>
    <property type="evidence" value="ECO:0007669"/>
    <property type="project" value="UniProtKB-KW"/>
</dbReference>
<name>A0A432GI41_9DELT</name>
<dbReference type="Pfam" id="PF04295">
    <property type="entry name" value="GD_AH_second"/>
    <property type="match status" value="1"/>
</dbReference>
<dbReference type="GO" id="GO:0019698">
    <property type="term" value="P:D-galacturonate catabolic process"/>
    <property type="evidence" value="ECO:0007669"/>
    <property type="project" value="TreeGrafter"/>
</dbReference>
<dbReference type="InterPro" id="IPR048332">
    <property type="entry name" value="GD_AH_C"/>
</dbReference>
<comment type="caution">
    <text evidence="5">The sequence shown here is derived from an EMBL/GenBank/DDBJ whole genome shotgun (WGS) entry which is preliminary data.</text>
</comment>
<evidence type="ECO:0000256" key="2">
    <source>
        <dbReference type="ARBA" id="ARBA00023239"/>
    </source>
</evidence>
<dbReference type="AlphaFoldDB" id="A0A432GI41"/>
<accession>A0A432GI41</accession>
<feature type="non-terminal residue" evidence="5">
    <location>
        <position position="330"/>
    </location>
</feature>
<dbReference type="InterPro" id="IPR007392">
    <property type="entry name" value="GD_AH_second"/>
</dbReference>
<dbReference type="InterPro" id="IPR052172">
    <property type="entry name" value="UxaA_altronate/galactarate_dh"/>
</dbReference>